<dbReference type="PANTHER" id="PTHR33875:SF2">
    <property type="entry name" value="ACR183CP"/>
    <property type="match status" value="1"/>
</dbReference>
<dbReference type="InterPro" id="IPR012336">
    <property type="entry name" value="Thioredoxin-like_fold"/>
</dbReference>
<dbReference type="AlphaFoldDB" id="A0A8H7F2U9"/>
<dbReference type="InterPro" id="IPR036249">
    <property type="entry name" value="Thioredoxin-like_sf"/>
</dbReference>
<dbReference type="EMBL" id="JABXXO010000006">
    <property type="protein sequence ID" value="KAF7775804.1"/>
    <property type="molecule type" value="Genomic_DNA"/>
</dbReference>
<accession>A0A8H7F2U9</accession>
<feature type="domain" description="Thioredoxin-like fold" evidence="1">
    <location>
        <begin position="11"/>
        <end position="108"/>
    </location>
</feature>
<dbReference type="SUPFAM" id="SSF52833">
    <property type="entry name" value="Thioredoxin-like"/>
    <property type="match status" value="1"/>
</dbReference>
<evidence type="ECO:0000259" key="1">
    <source>
        <dbReference type="Pfam" id="PF13462"/>
    </source>
</evidence>
<organism evidence="2 3">
    <name type="scientific">Agaricus bisporus var. burnettii</name>
    <dbReference type="NCBI Taxonomy" id="192524"/>
    <lineage>
        <taxon>Eukaryota</taxon>
        <taxon>Fungi</taxon>
        <taxon>Dikarya</taxon>
        <taxon>Basidiomycota</taxon>
        <taxon>Agaricomycotina</taxon>
        <taxon>Agaricomycetes</taxon>
        <taxon>Agaricomycetidae</taxon>
        <taxon>Agaricales</taxon>
        <taxon>Agaricineae</taxon>
        <taxon>Agaricaceae</taxon>
        <taxon>Agaricus</taxon>
    </lineage>
</organism>
<dbReference type="Gene3D" id="3.40.30.10">
    <property type="entry name" value="Glutaredoxin"/>
    <property type="match status" value="1"/>
</dbReference>
<dbReference type="Pfam" id="PF13462">
    <property type="entry name" value="Thioredoxin_4"/>
    <property type="match status" value="1"/>
</dbReference>
<proteinExistence type="predicted"/>
<comment type="caution">
    <text evidence="2">The sequence shown here is derived from an EMBL/GenBank/DDBJ whole genome shotgun (WGS) entry which is preliminary data.</text>
</comment>
<protein>
    <recommendedName>
        <fullName evidence="1">Thioredoxin-like fold domain-containing protein</fullName>
    </recommendedName>
</protein>
<evidence type="ECO:0000313" key="2">
    <source>
        <dbReference type="EMBL" id="KAF7775804.1"/>
    </source>
</evidence>
<sequence length="203" mass="22764">MALQPSLSPLIVAGNENAPHTLEVYLDFVCPYSAKMSRTIDSVITPLISSGGKYDCKVKVIFRPQIQPWHASSMLTHEAALAALRASPDQFWTFSRLLFDHQEEFFDRQCLNLTIQQIRDKLTDLASQVLSPGKVDEFRDLLTMKGTPNGGIPVTDDLKYNLKVARHNSIHVSPTALWNGLVASEVSSSWAEKEWNEFFASKI</sequence>
<evidence type="ECO:0000313" key="3">
    <source>
        <dbReference type="Proteomes" id="UP000629468"/>
    </source>
</evidence>
<dbReference type="Proteomes" id="UP000629468">
    <property type="component" value="Unassembled WGS sequence"/>
</dbReference>
<dbReference type="PANTHER" id="PTHR33875">
    <property type="entry name" value="OS09G0542200 PROTEIN"/>
    <property type="match status" value="1"/>
</dbReference>
<gene>
    <name evidence="2" type="ORF">Agabi119p4_4197</name>
</gene>
<name>A0A8H7F2U9_AGABI</name>
<reference evidence="2 3" key="1">
    <citation type="journal article" name="Sci. Rep.">
        <title>Telomere-to-telomere assembled and centromere annotated genomes of the two main subspecies of the button mushroom Agaricus bisporus reveal especially polymorphic chromosome ends.</title>
        <authorList>
            <person name="Sonnenberg A.S.M."/>
            <person name="Sedaghat-Telgerd N."/>
            <person name="Lavrijssen B."/>
            <person name="Ohm R.A."/>
            <person name="Hendrickx P.M."/>
            <person name="Scholtmeijer K."/>
            <person name="Baars J.J.P."/>
            <person name="van Peer A."/>
        </authorList>
    </citation>
    <scope>NUCLEOTIDE SEQUENCE [LARGE SCALE GENOMIC DNA]</scope>
    <source>
        <strain evidence="2 3">H119_p4</strain>
    </source>
</reference>